<dbReference type="EMBL" id="CALNXI010000209">
    <property type="protein sequence ID" value="CAH3022190.1"/>
    <property type="molecule type" value="Genomic_DNA"/>
</dbReference>
<organism evidence="1 2">
    <name type="scientific">Porites evermanni</name>
    <dbReference type="NCBI Taxonomy" id="104178"/>
    <lineage>
        <taxon>Eukaryota</taxon>
        <taxon>Metazoa</taxon>
        <taxon>Cnidaria</taxon>
        <taxon>Anthozoa</taxon>
        <taxon>Hexacorallia</taxon>
        <taxon>Scleractinia</taxon>
        <taxon>Fungiina</taxon>
        <taxon>Poritidae</taxon>
        <taxon>Porites</taxon>
    </lineage>
</organism>
<evidence type="ECO:0008006" key="3">
    <source>
        <dbReference type="Google" id="ProtNLM"/>
    </source>
</evidence>
<keyword evidence="2" id="KW-1185">Reference proteome</keyword>
<evidence type="ECO:0000313" key="2">
    <source>
        <dbReference type="Proteomes" id="UP001159427"/>
    </source>
</evidence>
<dbReference type="Proteomes" id="UP001159427">
    <property type="component" value="Unassembled WGS sequence"/>
</dbReference>
<reference evidence="1 2" key="1">
    <citation type="submission" date="2022-05" db="EMBL/GenBank/DDBJ databases">
        <authorList>
            <consortium name="Genoscope - CEA"/>
            <person name="William W."/>
        </authorList>
    </citation>
    <scope>NUCLEOTIDE SEQUENCE [LARGE SCALE GENOMIC DNA]</scope>
</reference>
<name>A0ABN8LY01_9CNID</name>
<evidence type="ECO:0000313" key="1">
    <source>
        <dbReference type="EMBL" id="CAH3022190.1"/>
    </source>
</evidence>
<proteinExistence type="predicted"/>
<comment type="caution">
    <text evidence="1">The sequence shown here is derived from an EMBL/GenBank/DDBJ whole genome shotgun (WGS) entry which is preliminary data.</text>
</comment>
<accession>A0ABN8LY01</accession>
<protein>
    <recommendedName>
        <fullName evidence="3">Reverse transcriptase</fullName>
    </recommendedName>
</protein>
<gene>
    <name evidence="1" type="ORF">PEVE_00014411</name>
</gene>
<sequence length="160" mass="18844">MVNKANQVLGLIRRPLLEYAAPVWNPYLVKDIHAIESVQRRASRLALRQKRGDMSYEERCDTLHWPSLSSRRTYSSLVECYKIVFGLSHLDFEEFFQFAKVKSTRANHSYKLYCKLSRINCFKYSFFNNVISYWNNLPSNVVEAGTLELFKCKLKSFLKL</sequence>